<keyword evidence="2" id="KW-0677">Repeat</keyword>
<evidence type="ECO:0000256" key="7">
    <source>
        <dbReference type="PROSITE-ProRule" id="PRU00703"/>
    </source>
</evidence>
<dbReference type="InterPro" id="IPR035474">
    <property type="entry name" value="SIS_Kpsf"/>
</dbReference>
<dbReference type="GO" id="GO:0097367">
    <property type="term" value="F:carbohydrate derivative binding"/>
    <property type="evidence" value="ECO:0007669"/>
    <property type="project" value="InterPro"/>
</dbReference>
<dbReference type="Gene3D" id="3.10.580.10">
    <property type="entry name" value="CBS-domain"/>
    <property type="match status" value="1"/>
</dbReference>
<dbReference type="InterPro" id="IPR050986">
    <property type="entry name" value="GutQ/KpsF_isomerases"/>
</dbReference>
<feature type="domain" description="CBS" evidence="8">
    <location>
        <begin position="266"/>
        <end position="319"/>
    </location>
</feature>
<dbReference type="Pfam" id="PF01380">
    <property type="entry name" value="SIS"/>
    <property type="match status" value="1"/>
</dbReference>
<dbReference type="PANTHER" id="PTHR42745">
    <property type="match status" value="1"/>
</dbReference>
<evidence type="ECO:0000313" key="10">
    <source>
        <dbReference type="EMBL" id="MBI1756169.1"/>
    </source>
</evidence>
<evidence type="ECO:0000256" key="5">
    <source>
        <dbReference type="PIRSR" id="PIRSR004692-2"/>
    </source>
</evidence>
<reference evidence="10" key="1">
    <citation type="submission" date="2020-07" db="EMBL/GenBank/DDBJ databases">
        <title>Huge and variable diversity of episymbiotic CPR bacteria and DPANN archaea in groundwater ecosystems.</title>
        <authorList>
            <person name="He C.Y."/>
            <person name="Keren R."/>
            <person name="Whittaker M."/>
            <person name="Farag I.F."/>
            <person name="Doudna J."/>
            <person name="Cate J.H.D."/>
            <person name="Banfield J.F."/>
        </authorList>
    </citation>
    <scope>NUCLEOTIDE SEQUENCE</scope>
    <source>
        <strain evidence="10">NC_groundwater_17_Pr7_B-0.1um_64_12</strain>
    </source>
</reference>
<evidence type="ECO:0000259" key="8">
    <source>
        <dbReference type="PROSITE" id="PS51371"/>
    </source>
</evidence>
<organism evidence="10 11">
    <name type="scientific">Fimbriimonas ginsengisoli</name>
    <dbReference type="NCBI Taxonomy" id="1005039"/>
    <lineage>
        <taxon>Bacteria</taxon>
        <taxon>Bacillati</taxon>
        <taxon>Armatimonadota</taxon>
        <taxon>Fimbriimonadia</taxon>
        <taxon>Fimbriimonadales</taxon>
        <taxon>Fimbriimonadaceae</taxon>
        <taxon>Fimbriimonas</taxon>
    </lineage>
</organism>
<evidence type="ECO:0000313" key="11">
    <source>
        <dbReference type="Proteomes" id="UP000727962"/>
    </source>
</evidence>
<dbReference type="GO" id="GO:1901135">
    <property type="term" value="P:carbohydrate derivative metabolic process"/>
    <property type="evidence" value="ECO:0007669"/>
    <property type="project" value="InterPro"/>
</dbReference>
<dbReference type="PIRSF" id="PIRSF004692">
    <property type="entry name" value="KdsD_KpsF"/>
    <property type="match status" value="1"/>
</dbReference>
<evidence type="ECO:0000259" key="9">
    <source>
        <dbReference type="PROSITE" id="PS51464"/>
    </source>
</evidence>
<comment type="similarity">
    <text evidence="1 4">Belongs to the SIS family. GutQ/KpsF subfamily.</text>
</comment>
<dbReference type="InterPro" id="IPR046348">
    <property type="entry name" value="SIS_dom_sf"/>
</dbReference>
<protein>
    <submittedName>
        <fullName evidence="10">KpsF/GutQ family sugar-phosphate isomerase</fullName>
    </submittedName>
</protein>
<dbReference type="InterPro" id="IPR000644">
    <property type="entry name" value="CBS_dom"/>
</dbReference>
<dbReference type="GO" id="GO:0005975">
    <property type="term" value="P:carbohydrate metabolic process"/>
    <property type="evidence" value="ECO:0007669"/>
    <property type="project" value="InterPro"/>
</dbReference>
<keyword evidence="5" id="KW-0862">Zinc</keyword>
<sequence>MALGTGRRVLLEEAESLRRLADGLGEAFEKAAEWLLRCEGRVVCCGVGKSGHVARKAAGTFASTGTPSLFLHAAEAMHGDLGMIRPEDVLLLYTHSGESDEIVRLFPSVRAIGARTVLMTGRPDSSAGRLADLVLDTCVEREACPHDLAPTTSTTAMMALGDALAIAVMDARGFTREDFARFHPSGTLGRRLLLHVSDVMKPLGEIPAVGPSTPVLDVMRGITKAGVGAACVVEGTRLVGIISDGDLRRHFLSGSGGLEATAESMMTHNPAAIPLDLLAAEALEVFQNLPKKVGEMPVVQGGELKGLLALKDLLRAGIV</sequence>
<dbReference type="InterPro" id="IPR046342">
    <property type="entry name" value="CBS_dom_sf"/>
</dbReference>
<dbReference type="NCBIfam" id="TIGR00393">
    <property type="entry name" value="kpsF"/>
    <property type="match status" value="1"/>
</dbReference>
<feature type="domain" description="CBS" evidence="8">
    <location>
        <begin position="200"/>
        <end position="258"/>
    </location>
</feature>
<name>A0A931LRV4_FIMGI</name>
<dbReference type="SUPFAM" id="SSF53697">
    <property type="entry name" value="SIS domain"/>
    <property type="match status" value="1"/>
</dbReference>
<comment type="caution">
    <text evidence="10">The sequence shown here is derived from an EMBL/GenBank/DDBJ whole genome shotgun (WGS) entry which is preliminary data.</text>
</comment>
<dbReference type="Gene3D" id="3.40.50.10490">
    <property type="entry name" value="Glucose-6-phosphate isomerase like protein, domain 1"/>
    <property type="match status" value="1"/>
</dbReference>
<feature type="binding site" evidence="5">
    <location>
        <position position="72"/>
    </location>
    <ligand>
        <name>Zn(2+)</name>
        <dbReference type="ChEBI" id="CHEBI:29105"/>
    </ligand>
</feature>
<dbReference type="Proteomes" id="UP000727962">
    <property type="component" value="Unassembled WGS sequence"/>
</dbReference>
<evidence type="ECO:0000256" key="4">
    <source>
        <dbReference type="PIRNR" id="PIRNR004692"/>
    </source>
</evidence>
<dbReference type="GO" id="GO:0019146">
    <property type="term" value="F:arabinose-5-phosphate isomerase activity"/>
    <property type="evidence" value="ECO:0007669"/>
    <property type="project" value="UniProtKB-ARBA"/>
</dbReference>
<evidence type="ECO:0000256" key="2">
    <source>
        <dbReference type="ARBA" id="ARBA00022737"/>
    </source>
</evidence>
<dbReference type="PANTHER" id="PTHR42745:SF1">
    <property type="entry name" value="ARABINOSE 5-PHOSPHATE ISOMERASE KDSD"/>
    <property type="match status" value="1"/>
</dbReference>
<dbReference type="Pfam" id="PF00571">
    <property type="entry name" value="CBS"/>
    <property type="match status" value="2"/>
</dbReference>
<dbReference type="SMART" id="SM00116">
    <property type="entry name" value="CBS"/>
    <property type="match status" value="2"/>
</dbReference>
<dbReference type="InterPro" id="IPR004800">
    <property type="entry name" value="KdsD/KpsF-type"/>
</dbReference>
<evidence type="ECO:0000256" key="3">
    <source>
        <dbReference type="ARBA" id="ARBA00023122"/>
    </source>
</evidence>
<feature type="site" description="Catalytically relevant" evidence="6">
    <location>
        <position position="142"/>
    </location>
</feature>
<feature type="domain" description="SIS" evidence="9">
    <location>
        <begin position="31"/>
        <end position="174"/>
    </location>
</feature>
<dbReference type="CDD" id="cd04604">
    <property type="entry name" value="CBS_pair_SIS_assoc"/>
    <property type="match status" value="1"/>
</dbReference>
<evidence type="ECO:0000256" key="1">
    <source>
        <dbReference type="ARBA" id="ARBA00008165"/>
    </source>
</evidence>
<feature type="site" description="Catalytically relevant" evidence="6">
    <location>
        <position position="101"/>
    </location>
</feature>
<dbReference type="EMBL" id="JACOSL010000025">
    <property type="protein sequence ID" value="MBI1756169.1"/>
    <property type="molecule type" value="Genomic_DNA"/>
</dbReference>
<keyword evidence="3 7" id="KW-0129">CBS domain</keyword>
<feature type="site" description="Catalytically relevant" evidence="6">
    <location>
        <position position="183"/>
    </location>
</feature>
<proteinExistence type="inferred from homology"/>
<dbReference type="FunFam" id="3.40.50.10490:FF:000011">
    <property type="entry name" value="Arabinose 5-phosphate isomerase"/>
    <property type="match status" value="1"/>
</dbReference>
<keyword evidence="5" id="KW-0479">Metal-binding</keyword>
<dbReference type="PROSITE" id="PS51371">
    <property type="entry name" value="CBS"/>
    <property type="match status" value="2"/>
</dbReference>
<gene>
    <name evidence="10" type="ORF">HYR64_03580</name>
</gene>
<dbReference type="CDD" id="cd05014">
    <property type="entry name" value="SIS_Kpsf"/>
    <property type="match status" value="1"/>
</dbReference>
<dbReference type="InterPro" id="IPR001347">
    <property type="entry name" value="SIS_dom"/>
</dbReference>
<dbReference type="AlphaFoldDB" id="A0A931LRV4"/>
<dbReference type="PROSITE" id="PS51464">
    <property type="entry name" value="SIS"/>
    <property type="match status" value="1"/>
</dbReference>
<accession>A0A931LRV4</accession>
<dbReference type="GO" id="GO:0046872">
    <property type="term" value="F:metal ion binding"/>
    <property type="evidence" value="ECO:0007669"/>
    <property type="project" value="UniProtKB-KW"/>
</dbReference>
<keyword evidence="10" id="KW-0413">Isomerase</keyword>
<feature type="site" description="Catalytically relevant" evidence="6">
    <location>
        <position position="49"/>
    </location>
</feature>
<evidence type="ECO:0000256" key="6">
    <source>
        <dbReference type="PIRSR" id="PIRSR004692-3"/>
    </source>
</evidence>